<keyword evidence="2" id="KW-1133">Transmembrane helix</keyword>
<dbReference type="OMA" id="NCTFPRF"/>
<evidence type="ECO:0000313" key="3">
    <source>
        <dbReference type="EMBL" id="ERF76357.1"/>
    </source>
</evidence>
<accession>U1GFD6</accession>
<feature type="compositionally biased region" description="Low complexity" evidence="1">
    <location>
        <begin position="63"/>
        <end position="85"/>
    </location>
</feature>
<reference evidence="4" key="1">
    <citation type="journal article" date="2014" name="BMC Genomics">
        <title>Genome characteristics reveal the impact of lichenization on lichen-forming fungus Endocarpon pusillum Hedwig (Verrucariales, Ascomycota).</title>
        <authorList>
            <person name="Wang Y.-Y."/>
            <person name="Liu B."/>
            <person name="Zhang X.-Y."/>
            <person name="Zhou Q.-M."/>
            <person name="Zhang T."/>
            <person name="Li H."/>
            <person name="Yu Y.-F."/>
            <person name="Zhang X.-L."/>
            <person name="Hao X.-Y."/>
            <person name="Wang M."/>
            <person name="Wang L."/>
            <person name="Wei J.-C."/>
        </authorList>
    </citation>
    <scope>NUCLEOTIDE SEQUENCE [LARGE SCALE GENOMIC DNA]</scope>
    <source>
        <strain evidence="4">Z07020 / HMAS-L-300199</strain>
    </source>
</reference>
<dbReference type="RefSeq" id="XP_007786281.1">
    <property type="nucleotide sequence ID" value="XM_007788091.1"/>
</dbReference>
<evidence type="ECO:0000256" key="1">
    <source>
        <dbReference type="SAM" id="MobiDB-lite"/>
    </source>
</evidence>
<gene>
    <name evidence="3" type="ORF">EPUS_07064</name>
</gene>
<dbReference type="GeneID" id="19241952"/>
<feature type="compositionally biased region" description="Polar residues" evidence="1">
    <location>
        <begin position="32"/>
        <end position="42"/>
    </location>
</feature>
<evidence type="ECO:0000313" key="4">
    <source>
        <dbReference type="Proteomes" id="UP000019373"/>
    </source>
</evidence>
<feature type="transmembrane region" description="Helical" evidence="2">
    <location>
        <begin position="589"/>
        <end position="611"/>
    </location>
</feature>
<dbReference type="eggNOG" id="ENOG502RZ8N">
    <property type="taxonomic scope" value="Eukaryota"/>
</dbReference>
<dbReference type="Pfam" id="PF11374">
    <property type="entry name" value="DUF3176"/>
    <property type="match status" value="1"/>
</dbReference>
<feature type="region of interest" description="Disordered" evidence="1">
    <location>
        <begin position="32"/>
        <end position="85"/>
    </location>
</feature>
<feature type="region of interest" description="Disordered" evidence="1">
    <location>
        <begin position="1"/>
        <end position="20"/>
    </location>
</feature>
<feature type="transmembrane region" description="Helical" evidence="2">
    <location>
        <begin position="107"/>
        <end position="125"/>
    </location>
</feature>
<feature type="compositionally biased region" description="Low complexity" evidence="1">
    <location>
        <begin position="1"/>
        <end position="16"/>
    </location>
</feature>
<dbReference type="PANTHER" id="PTHR35394:SF6">
    <property type="entry name" value="DUF3176 DOMAIN-CONTAINING PROTEIN"/>
    <property type="match status" value="1"/>
</dbReference>
<dbReference type="EMBL" id="KE720765">
    <property type="protein sequence ID" value="ERF76357.1"/>
    <property type="molecule type" value="Genomic_DNA"/>
</dbReference>
<organism evidence="3 4">
    <name type="scientific">Endocarpon pusillum (strain Z07020 / HMAS-L-300199)</name>
    <name type="common">Lichen-forming fungus</name>
    <dbReference type="NCBI Taxonomy" id="1263415"/>
    <lineage>
        <taxon>Eukaryota</taxon>
        <taxon>Fungi</taxon>
        <taxon>Dikarya</taxon>
        <taxon>Ascomycota</taxon>
        <taxon>Pezizomycotina</taxon>
        <taxon>Eurotiomycetes</taxon>
        <taxon>Chaetothyriomycetidae</taxon>
        <taxon>Verrucariales</taxon>
        <taxon>Verrucariaceae</taxon>
        <taxon>Endocarpon</taxon>
    </lineage>
</organism>
<proteinExistence type="predicted"/>
<dbReference type="HOGENOM" id="CLU_015092_1_2_1"/>
<keyword evidence="2" id="KW-0812">Transmembrane</keyword>
<dbReference type="PANTHER" id="PTHR35394">
    <property type="entry name" value="DUF3176 DOMAIN-CONTAINING PROTEIN"/>
    <property type="match status" value="1"/>
</dbReference>
<name>U1GFD6_ENDPU</name>
<dbReference type="InterPro" id="IPR021514">
    <property type="entry name" value="DUF3176"/>
</dbReference>
<keyword evidence="2" id="KW-0472">Membrane</keyword>
<sequence length="674" mass="74316">MSSQLAAHQALSQATSIAEGDEHELQTIPSISAPASSTTQEVIPSAGPDIVPSTDEGTIEGCPLLPSTSPGPTPQSLSVASVSPSSSTQSCWRTIERWWRNSWAPETFCLALVLVSLTAICVVLWKTQGKPRPQWPMGISVNALIAVFVVLLKAGISLPVSEGLSQLKWQLVSTGSRQLFDIQDYDSASRGAWGSLQFLLKPDTLAFDGSGIVLFKPWTWRPILQLLKLQRENFIRYFAKVAAFITVLAFIADPFPQQLVEYVDCAIDSPSMAATVSRATIHHRTGGHVHTSTSVFLPELAVAITVGTTFPPKNTHSLVNTNCPSNNCTFPRFETLGICHTCEDISGEIQTFRDPTTLDHPEIYFYNHMLVDQRNQTYLWADDRLYPLNTTAYGGGPNDTFHLKVLKASGRGKSKPVAFDCELYPCVKEYNSSIKNAVLTEELITTTRIPWSGTAPGDFELAAKRTLRDGVWEDCAVDPSTNFLPEDCLWSISIVDDLVANLAEPLGGQYMTWAVSALAGSTVARKLWNNDSTSIDSLNAYFGDLADVLTATIRNTGNKNMSSPGSEYPVPIRGMAQVLETCIDVRWKWLSFLTMISGFTLLFWLSFWCYYRAASRYPMWKSSSLALLFCSLDDQIKDLVKGYPTRDAMFEASKRTAVRLVPDNIGKASLERVL</sequence>
<keyword evidence="4" id="KW-1185">Reference proteome</keyword>
<dbReference type="OrthoDB" id="5376804at2759"/>
<dbReference type="Proteomes" id="UP000019373">
    <property type="component" value="Unassembled WGS sequence"/>
</dbReference>
<feature type="transmembrane region" description="Helical" evidence="2">
    <location>
        <begin position="137"/>
        <end position="160"/>
    </location>
</feature>
<dbReference type="AlphaFoldDB" id="U1GFD6"/>
<evidence type="ECO:0000256" key="2">
    <source>
        <dbReference type="SAM" id="Phobius"/>
    </source>
</evidence>
<protein>
    <submittedName>
        <fullName evidence="3">Uncharacterized protein</fullName>
    </submittedName>
</protein>